<gene>
    <name evidence="2" type="ORF">PDIGIT_LOCUS227</name>
</gene>
<accession>A0A9W4U2Z3</accession>
<evidence type="ECO:0000256" key="1">
    <source>
        <dbReference type="SAM" id="MobiDB-lite"/>
    </source>
</evidence>
<evidence type="ECO:0000313" key="2">
    <source>
        <dbReference type="EMBL" id="CAI6231374.1"/>
    </source>
</evidence>
<feature type="compositionally biased region" description="Basic and acidic residues" evidence="1">
    <location>
        <begin position="116"/>
        <end position="130"/>
    </location>
</feature>
<dbReference type="AlphaFoldDB" id="A0A9W4U2Z3"/>
<name>A0A9W4U2Z3_9PLEO</name>
<comment type="caution">
    <text evidence="2">The sequence shown here is derived from an EMBL/GenBank/DDBJ whole genome shotgun (WGS) entry which is preliminary data.</text>
</comment>
<dbReference type="EMBL" id="CAOQHR010000001">
    <property type="protein sequence ID" value="CAI6231374.1"/>
    <property type="molecule type" value="Genomic_DNA"/>
</dbReference>
<keyword evidence="3" id="KW-1185">Reference proteome</keyword>
<organism evidence="2 3">
    <name type="scientific">Periconia digitata</name>
    <dbReference type="NCBI Taxonomy" id="1303443"/>
    <lineage>
        <taxon>Eukaryota</taxon>
        <taxon>Fungi</taxon>
        <taxon>Dikarya</taxon>
        <taxon>Ascomycota</taxon>
        <taxon>Pezizomycotina</taxon>
        <taxon>Dothideomycetes</taxon>
        <taxon>Pleosporomycetidae</taxon>
        <taxon>Pleosporales</taxon>
        <taxon>Massarineae</taxon>
        <taxon>Periconiaceae</taxon>
        <taxon>Periconia</taxon>
    </lineage>
</organism>
<feature type="region of interest" description="Disordered" evidence="1">
    <location>
        <begin position="93"/>
        <end position="130"/>
    </location>
</feature>
<sequence>MPPKRFFFQTHIGVHVSFFFKSFQHIPGKKIFQKHYSSQLNIFECPSTSPQKKKNPPNTCIVAIQNFNLSARSLQKMSFQNRFQDTIYVYEEHRKKRKKDREGRRGGGLYTLPSHLDPEELPQKEETTRR</sequence>
<protein>
    <submittedName>
        <fullName evidence="2">Uncharacterized protein</fullName>
    </submittedName>
</protein>
<evidence type="ECO:0000313" key="3">
    <source>
        <dbReference type="Proteomes" id="UP001152607"/>
    </source>
</evidence>
<reference evidence="2" key="1">
    <citation type="submission" date="2023-01" db="EMBL/GenBank/DDBJ databases">
        <authorList>
            <person name="Van Ghelder C."/>
            <person name="Rancurel C."/>
        </authorList>
    </citation>
    <scope>NUCLEOTIDE SEQUENCE</scope>
    <source>
        <strain evidence="2">CNCM I-4278</strain>
    </source>
</reference>
<proteinExistence type="predicted"/>
<dbReference type="Proteomes" id="UP001152607">
    <property type="component" value="Unassembled WGS sequence"/>
</dbReference>